<keyword evidence="4" id="KW-0255">Endonuclease</keyword>
<dbReference type="GO" id="GO:0004519">
    <property type="term" value="F:endonuclease activity"/>
    <property type="evidence" value="ECO:0007669"/>
    <property type="project" value="UniProtKB-KW"/>
</dbReference>
<evidence type="ECO:0000313" key="9">
    <source>
        <dbReference type="Proteomes" id="UP000295600"/>
    </source>
</evidence>
<keyword evidence="7" id="KW-0346">Stress response</keyword>
<organism evidence="8 9">
    <name type="scientific">Prevotella heparinolytica</name>
    <dbReference type="NCBI Taxonomy" id="28113"/>
    <lineage>
        <taxon>Bacteria</taxon>
        <taxon>Pseudomonadati</taxon>
        <taxon>Bacteroidota</taxon>
        <taxon>Bacteroidia</taxon>
        <taxon>Bacteroidales</taxon>
        <taxon>Bacteroidaceae</taxon>
        <taxon>Bacteroides</taxon>
    </lineage>
</organism>
<keyword evidence="2" id="KW-1277">Toxin-antitoxin system</keyword>
<dbReference type="GO" id="GO:0003729">
    <property type="term" value="F:mRNA binding"/>
    <property type="evidence" value="ECO:0007669"/>
    <property type="project" value="InterPro"/>
</dbReference>
<dbReference type="EMBL" id="SLXB01000027">
    <property type="protein sequence ID" value="TCO88157.1"/>
    <property type="molecule type" value="Genomic_DNA"/>
</dbReference>
<evidence type="ECO:0000313" key="8">
    <source>
        <dbReference type="EMBL" id="TCO88157.1"/>
    </source>
</evidence>
<keyword evidence="5" id="KW-0378">Hydrolase</keyword>
<accession>A0A4R2M290</accession>
<dbReference type="SUPFAM" id="SSF54786">
    <property type="entry name" value="YcfA/nrd intein domain"/>
    <property type="match status" value="1"/>
</dbReference>
<comment type="similarity">
    <text evidence="1">Belongs to the HicA mRNA interferase family.</text>
</comment>
<evidence type="ECO:0000256" key="6">
    <source>
        <dbReference type="ARBA" id="ARBA00022884"/>
    </source>
</evidence>
<keyword evidence="6" id="KW-0694">RNA-binding</keyword>
<dbReference type="InterPro" id="IPR038570">
    <property type="entry name" value="HicA_sf"/>
</dbReference>
<comment type="caution">
    <text evidence="8">The sequence shown here is derived from an EMBL/GenBank/DDBJ whole genome shotgun (WGS) entry which is preliminary data.</text>
</comment>
<dbReference type="AlphaFoldDB" id="A0A4R2M290"/>
<evidence type="ECO:0000256" key="7">
    <source>
        <dbReference type="ARBA" id="ARBA00023016"/>
    </source>
</evidence>
<dbReference type="Gene3D" id="3.30.920.30">
    <property type="entry name" value="Hypothetical protein"/>
    <property type="match status" value="1"/>
</dbReference>
<gene>
    <name evidence="8" type="ORF">EV202_12740</name>
</gene>
<evidence type="ECO:0000256" key="2">
    <source>
        <dbReference type="ARBA" id="ARBA00022649"/>
    </source>
</evidence>
<sequence>MKYREFHKQITKAGWKRHHVEGSHYFYIKNGKLSEPVPYHGAKEIPEPLRKKIAKAMGV</sequence>
<name>A0A4R2M290_9BACE</name>
<dbReference type="GO" id="GO:0016787">
    <property type="term" value="F:hydrolase activity"/>
    <property type="evidence" value="ECO:0007669"/>
    <property type="project" value="UniProtKB-KW"/>
</dbReference>
<evidence type="ECO:0000256" key="1">
    <source>
        <dbReference type="ARBA" id="ARBA00006620"/>
    </source>
</evidence>
<evidence type="ECO:0000256" key="3">
    <source>
        <dbReference type="ARBA" id="ARBA00022722"/>
    </source>
</evidence>
<keyword evidence="3" id="KW-0540">Nuclease</keyword>
<dbReference type="RefSeq" id="WP_131927283.1">
    <property type="nucleotide sequence ID" value="NZ_SLXB01000027.1"/>
</dbReference>
<proteinExistence type="inferred from homology"/>
<dbReference type="InterPro" id="IPR012933">
    <property type="entry name" value="HicA_mRNA_interferase"/>
</dbReference>
<reference evidence="8 9" key="1">
    <citation type="submission" date="2019-03" db="EMBL/GenBank/DDBJ databases">
        <title>Genomic Encyclopedia of Type Strains, Phase IV (KMG-IV): sequencing the most valuable type-strain genomes for metagenomic binning, comparative biology and taxonomic classification.</title>
        <authorList>
            <person name="Goeker M."/>
        </authorList>
    </citation>
    <scope>NUCLEOTIDE SEQUENCE [LARGE SCALE GENOMIC DNA]</scope>
    <source>
        <strain evidence="8 9">DSM 23917</strain>
    </source>
</reference>
<evidence type="ECO:0000256" key="5">
    <source>
        <dbReference type="ARBA" id="ARBA00022801"/>
    </source>
</evidence>
<protein>
    <submittedName>
        <fullName evidence="8">Putative RNA binding protein YcfA (HicA-like mRNA interferase family)</fullName>
    </submittedName>
</protein>
<dbReference type="Pfam" id="PF07927">
    <property type="entry name" value="HicA_toxin"/>
    <property type="match status" value="1"/>
</dbReference>
<dbReference type="Proteomes" id="UP000295600">
    <property type="component" value="Unassembled WGS sequence"/>
</dbReference>
<evidence type="ECO:0000256" key="4">
    <source>
        <dbReference type="ARBA" id="ARBA00022759"/>
    </source>
</evidence>